<protein>
    <submittedName>
        <fullName evidence="1">Uncharacterized protein</fullName>
    </submittedName>
</protein>
<proteinExistence type="predicted"/>
<sequence length="151" mass="17052">MHGYARACHAKFLMPQAARACSPFLVVLVDDIDHNGCIFTPLASDTVATEGSPPNPLVKFINFPRRCSRPQCRIDLKTAYARQHRDLQVPNLPTAFSRSSFILLTATIVRGDRSLRKFWDSSVIVLPQHPLERASCRSNDSSWEGRRPSFR</sequence>
<keyword evidence="2" id="KW-1185">Reference proteome</keyword>
<gene>
    <name evidence="1" type="ORF">CPB83DRAFT_862407</name>
</gene>
<comment type="caution">
    <text evidence="1">The sequence shown here is derived from an EMBL/GenBank/DDBJ whole genome shotgun (WGS) entry which is preliminary data.</text>
</comment>
<accession>A0A9P6E744</accession>
<organism evidence="1 2">
    <name type="scientific">Crepidotus variabilis</name>
    <dbReference type="NCBI Taxonomy" id="179855"/>
    <lineage>
        <taxon>Eukaryota</taxon>
        <taxon>Fungi</taxon>
        <taxon>Dikarya</taxon>
        <taxon>Basidiomycota</taxon>
        <taxon>Agaricomycotina</taxon>
        <taxon>Agaricomycetes</taxon>
        <taxon>Agaricomycetidae</taxon>
        <taxon>Agaricales</taxon>
        <taxon>Agaricineae</taxon>
        <taxon>Crepidotaceae</taxon>
        <taxon>Crepidotus</taxon>
    </lineage>
</organism>
<name>A0A9P6E744_9AGAR</name>
<dbReference type="EMBL" id="MU157911">
    <property type="protein sequence ID" value="KAF9523747.1"/>
    <property type="molecule type" value="Genomic_DNA"/>
</dbReference>
<evidence type="ECO:0000313" key="2">
    <source>
        <dbReference type="Proteomes" id="UP000807306"/>
    </source>
</evidence>
<dbReference type="AlphaFoldDB" id="A0A9P6E744"/>
<reference evidence="1" key="1">
    <citation type="submission" date="2020-11" db="EMBL/GenBank/DDBJ databases">
        <authorList>
            <consortium name="DOE Joint Genome Institute"/>
            <person name="Ahrendt S."/>
            <person name="Riley R."/>
            <person name="Andreopoulos W."/>
            <person name="Labutti K."/>
            <person name="Pangilinan J."/>
            <person name="Ruiz-Duenas F.J."/>
            <person name="Barrasa J.M."/>
            <person name="Sanchez-Garcia M."/>
            <person name="Camarero S."/>
            <person name="Miyauchi S."/>
            <person name="Serrano A."/>
            <person name="Linde D."/>
            <person name="Babiker R."/>
            <person name="Drula E."/>
            <person name="Ayuso-Fernandez I."/>
            <person name="Pacheco R."/>
            <person name="Padilla G."/>
            <person name="Ferreira P."/>
            <person name="Barriuso J."/>
            <person name="Kellner H."/>
            <person name="Castanera R."/>
            <person name="Alfaro M."/>
            <person name="Ramirez L."/>
            <person name="Pisabarro A.G."/>
            <person name="Kuo A."/>
            <person name="Tritt A."/>
            <person name="Lipzen A."/>
            <person name="He G."/>
            <person name="Yan M."/>
            <person name="Ng V."/>
            <person name="Cullen D."/>
            <person name="Martin F."/>
            <person name="Rosso M.-N."/>
            <person name="Henrissat B."/>
            <person name="Hibbett D."/>
            <person name="Martinez A.T."/>
            <person name="Grigoriev I.V."/>
        </authorList>
    </citation>
    <scope>NUCLEOTIDE SEQUENCE</scope>
    <source>
        <strain evidence="1">CBS 506.95</strain>
    </source>
</reference>
<dbReference type="Proteomes" id="UP000807306">
    <property type="component" value="Unassembled WGS sequence"/>
</dbReference>
<evidence type="ECO:0000313" key="1">
    <source>
        <dbReference type="EMBL" id="KAF9523747.1"/>
    </source>
</evidence>